<evidence type="ECO:0000259" key="11">
    <source>
        <dbReference type="PROSITE" id="PS51755"/>
    </source>
</evidence>
<dbReference type="EMBL" id="NUYN01000009">
    <property type="protein sequence ID" value="PFN28020.1"/>
    <property type="molecule type" value="Genomic_DNA"/>
</dbReference>
<dbReference type="AlphaFoldDB" id="A0A2B1KT21"/>
<evidence type="ECO:0000313" key="13">
    <source>
        <dbReference type="Proteomes" id="UP000225182"/>
    </source>
</evidence>
<dbReference type="InterPro" id="IPR016032">
    <property type="entry name" value="Sig_transdc_resp-reg_C-effctor"/>
</dbReference>
<dbReference type="GO" id="GO:0000976">
    <property type="term" value="F:transcription cis-regulatory region binding"/>
    <property type="evidence" value="ECO:0007669"/>
    <property type="project" value="TreeGrafter"/>
</dbReference>
<evidence type="ECO:0000256" key="6">
    <source>
        <dbReference type="ARBA" id="ARBA00023125"/>
    </source>
</evidence>
<dbReference type="PANTHER" id="PTHR48111">
    <property type="entry name" value="REGULATOR OF RPOS"/>
    <property type="match status" value="1"/>
</dbReference>
<dbReference type="CDD" id="cd00383">
    <property type="entry name" value="trans_reg_C"/>
    <property type="match status" value="1"/>
</dbReference>
<comment type="subcellular location">
    <subcellularLocation>
        <location evidence="1">Cytoplasm</location>
    </subcellularLocation>
</comment>
<dbReference type="InterPro" id="IPR036388">
    <property type="entry name" value="WH-like_DNA-bd_sf"/>
</dbReference>
<dbReference type="InterPro" id="IPR001789">
    <property type="entry name" value="Sig_transdc_resp-reg_receiver"/>
</dbReference>
<evidence type="ECO:0000259" key="10">
    <source>
        <dbReference type="PROSITE" id="PS50110"/>
    </source>
</evidence>
<evidence type="ECO:0000256" key="7">
    <source>
        <dbReference type="ARBA" id="ARBA00023163"/>
    </source>
</evidence>
<dbReference type="SUPFAM" id="SSF52172">
    <property type="entry name" value="CheY-like"/>
    <property type="match status" value="1"/>
</dbReference>
<dbReference type="GO" id="GO:0032993">
    <property type="term" value="C:protein-DNA complex"/>
    <property type="evidence" value="ECO:0007669"/>
    <property type="project" value="TreeGrafter"/>
</dbReference>
<dbReference type="Gene3D" id="1.10.10.10">
    <property type="entry name" value="Winged helix-like DNA-binding domain superfamily/Winged helix DNA-binding domain"/>
    <property type="match status" value="1"/>
</dbReference>
<keyword evidence="6 9" id="KW-0238">DNA-binding</keyword>
<dbReference type="GO" id="GO:0000156">
    <property type="term" value="F:phosphorelay response regulator activity"/>
    <property type="evidence" value="ECO:0007669"/>
    <property type="project" value="TreeGrafter"/>
</dbReference>
<dbReference type="Proteomes" id="UP000225182">
    <property type="component" value="Unassembled WGS sequence"/>
</dbReference>
<evidence type="ECO:0000256" key="1">
    <source>
        <dbReference type="ARBA" id="ARBA00004496"/>
    </source>
</evidence>
<dbReference type="PROSITE" id="PS50110">
    <property type="entry name" value="RESPONSE_REGULATORY"/>
    <property type="match status" value="1"/>
</dbReference>
<keyword evidence="7" id="KW-0804">Transcription</keyword>
<organism evidence="12 13">
    <name type="scientific">Bacillus cereus</name>
    <dbReference type="NCBI Taxonomy" id="1396"/>
    <lineage>
        <taxon>Bacteria</taxon>
        <taxon>Bacillati</taxon>
        <taxon>Bacillota</taxon>
        <taxon>Bacilli</taxon>
        <taxon>Bacillales</taxon>
        <taxon>Bacillaceae</taxon>
        <taxon>Bacillus</taxon>
        <taxon>Bacillus cereus group</taxon>
    </lineage>
</organism>
<dbReference type="GO" id="GO:0006355">
    <property type="term" value="P:regulation of DNA-templated transcription"/>
    <property type="evidence" value="ECO:0007669"/>
    <property type="project" value="InterPro"/>
</dbReference>
<dbReference type="InterPro" id="IPR039420">
    <property type="entry name" value="WalR-like"/>
</dbReference>
<dbReference type="PROSITE" id="PS51755">
    <property type="entry name" value="OMPR_PHOB"/>
    <property type="match status" value="1"/>
</dbReference>
<reference evidence="12 13" key="1">
    <citation type="submission" date="2017-09" db="EMBL/GenBank/DDBJ databases">
        <title>Large-scale bioinformatics analysis of Bacillus genomes uncovers conserved roles of natural products in bacterial physiology.</title>
        <authorList>
            <consortium name="Agbiome Team Llc"/>
            <person name="Bleich R.M."/>
            <person name="Grubbs K.J."/>
            <person name="Santa Maria K.C."/>
            <person name="Allen S.E."/>
            <person name="Farag S."/>
            <person name="Shank E.A."/>
            <person name="Bowers A."/>
        </authorList>
    </citation>
    <scope>NUCLEOTIDE SEQUENCE [LARGE SCALE GENOMIC DNA]</scope>
    <source>
        <strain evidence="12 13">AFS076905</strain>
    </source>
</reference>
<proteinExistence type="predicted"/>
<keyword evidence="2" id="KW-0963">Cytoplasm</keyword>
<name>A0A2B1KT21_BACCE</name>
<evidence type="ECO:0000256" key="2">
    <source>
        <dbReference type="ARBA" id="ARBA00022490"/>
    </source>
</evidence>
<dbReference type="FunFam" id="3.40.50.2300:FF:000001">
    <property type="entry name" value="DNA-binding response regulator PhoB"/>
    <property type="match status" value="1"/>
</dbReference>
<feature type="modified residue" description="4-aspartylphosphate" evidence="8">
    <location>
        <position position="52"/>
    </location>
</feature>
<dbReference type="SUPFAM" id="SSF46894">
    <property type="entry name" value="C-terminal effector domain of the bipartite response regulators"/>
    <property type="match status" value="1"/>
</dbReference>
<evidence type="ECO:0000256" key="4">
    <source>
        <dbReference type="ARBA" id="ARBA00023012"/>
    </source>
</evidence>
<feature type="domain" description="Response regulatory" evidence="10">
    <location>
        <begin position="3"/>
        <end position="117"/>
    </location>
</feature>
<evidence type="ECO:0000256" key="3">
    <source>
        <dbReference type="ARBA" id="ARBA00022553"/>
    </source>
</evidence>
<evidence type="ECO:0000313" key="12">
    <source>
        <dbReference type="EMBL" id="PFN28020.1"/>
    </source>
</evidence>
<dbReference type="PANTHER" id="PTHR48111:SF54">
    <property type="entry name" value="STAGE 0 SPORULATION PROTEIN A HOMOLOG"/>
    <property type="match status" value="1"/>
</dbReference>
<comment type="caution">
    <text evidence="12">The sequence shown here is derived from an EMBL/GenBank/DDBJ whole genome shotgun (WGS) entry which is preliminary data.</text>
</comment>
<gene>
    <name evidence="12" type="ORF">COJ50_06110</name>
</gene>
<keyword evidence="3 8" id="KW-0597">Phosphoprotein</keyword>
<sequence length="229" mass="26256">MTTILVLEDEITIRSFITLNMKRAGFNVLETDTGEKALELLENYNVDIVILDVMLPGIDGFRVCKRIRKDNEKIGIIILTARVQEKDQVHGLTIGADDYIKKPFSIIELVARVQALLRRVKENKKDMKSIHSGPFQLDLLQEKLYRDEIVIDLTPTEHIILQYLMENSIKPISRDELLNKIWGISCVGNTKVIDVNISRLRQKIEPSPSDPQFLLTVRGKGYKWKGSKQ</sequence>
<accession>A0A2B1KT21</accession>
<evidence type="ECO:0000256" key="8">
    <source>
        <dbReference type="PROSITE-ProRule" id="PRU00169"/>
    </source>
</evidence>
<dbReference type="InterPro" id="IPR011006">
    <property type="entry name" value="CheY-like_superfamily"/>
</dbReference>
<dbReference type="SMART" id="SM00862">
    <property type="entry name" value="Trans_reg_C"/>
    <property type="match status" value="1"/>
</dbReference>
<keyword evidence="4" id="KW-0902">Two-component regulatory system</keyword>
<dbReference type="GO" id="GO:0005829">
    <property type="term" value="C:cytosol"/>
    <property type="evidence" value="ECO:0007669"/>
    <property type="project" value="TreeGrafter"/>
</dbReference>
<dbReference type="Pfam" id="PF00072">
    <property type="entry name" value="Response_reg"/>
    <property type="match status" value="1"/>
</dbReference>
<evidence type="ECO:0000256" key="9">
    <source>
        <dbReference type="PROSITE-ProRule" id="PRU01091"/>
    </source>
</evidence>
<protein>
    <submittedName>
        <fullName evidence="12">DNA-binding response regulator</fullName>
    </submittedName>
</protein>
<dbReference type="Gene3D" id="6.10.250.690">
    <property type="match status" value="1"/>
</dbReference>
<evidence type="ECO:0000256" key="5">
    <source>
        <dbReference type="ARBA" id="ARBA00023015"/>
    </source>
</evidence>
<dbReference type="RefSeq" id="WP_098539884.1">
    <property type="nucleotide sequence ID" value="NZ_NUYN01000009.1"/>
</dbReference>
<dbReference type="InterPro" id="IPR001867">
    <property type="entry name" value="OmpR/PhoB-type_DNA-bd"/>
</dbReference>
<feature type="DNA-binding region" description="OmpR/PhoB-type" evidence="9">
    <location>
        <begin position="127"/>
        <end position="226"/>
    </location>
</feature>
<dbReference type="Gene3D" id="3.40.50.2300">
    <property type="match status" value="1"/>
</dbReference>
<keyword evidence="5" id="KW-0805">Transcription regulation</keyword>
<dbReference type="SMART" id="SM00448">
    <property type="entry name" value="REC"/>
    <property type="match status" value="1"/>
</dbReference>
<feature type="domain" description="OmpR/PhoB-type" evidence="11">
    <location>
        <begin position="127"/>
        <end position="226"/>
    </location>
</feature>
<dbReference type="Pfam" id="PF00486">
    <property type="entry name" value="Trans_reg_C"/>
    <property type="match status" value="1"/>
</dbReference>